<feature type="chain" id="PRO_5028120883" evidence="1">
    <location>
        <begin position="20"/>
        <end position="169"/>
    </location>
</feature>
<accession>A0A704QXQ2</accession>
<dbReference type="AlphaFoldDB" id="A0A704QXQ2"/>
<evidence type="ECO:0000313" key="2">
    <source>
        <dbReference type="EMBL" id="HAC8207825.1"/>
    </source>
</evidence>
<feature type="signal peptide" evidence="1">
    <location>
        <begin position="1"/>
        <end position="19"/>
    </location>
</feature>
<dbReference type="EMBL" id="DAAMUI010000035">
    <property type="protein sequence ID" value="HAC8207825.1"/>
    <property type="molecule type" value="Genomic_DNA"/>
</dbReference>
<name>A0A704QXQ2_SALER</name>
<evidence type="ECO:0000256" key="1">
    <source>
        <dbReference type="SAM" id="SignalP"/>
    </source>
</evidence>
<keyword evidence="1" id="KW-0732">Signal</keyword>
<comment type="caution">
    <text evidence="2">The sequence shown here is derived from an EMBL/GenBank/DDBJ whole genome shotgun (WGS) entry which is preliminary data.</text>
</comment>
<organism evidence="2">
    <name type="scientific">Salmonella enterica</name>
    <name type="common">Salmonella choleraesuis</name>
    <dbReference type="NCBI Taxonomy" id="28901"/>
    <lineage>
        <taxon>Bacteria</taxon>
        <taxon>Pseudomonadati</taxon>
        <taxon>Pseudomonadota</taxon>
        <taxon>Gammaproteobacteria</taxon>
        <taxon>Enterobacterales</taxon>
        <taxon>Enterobacteriaceae</taxon>
        <taxon>Salmonella</taxon>
    </lineage>
</organism>
<protein>
    <submittedName>
        <fullName evidence="2">Uncharacterized protein</fullName>
    </submittedName>
</protein>
<proteinExistence type="predicted"/>
<sequence>MKVLSIFLFLLCIPIHSMADTYEYFIKLGINDIKYDVHISIRESSIRIYDSFDLSWSYNDTMPQCVNSNNTKILLRDFHVENIKNMRNIIFISYGFLCNEDPSQVKYVAIYKGVSYILSGIPLTVSVSDNWNNISKTKISYNVSDTLRANGELFSFMINSWPSQAIFIR</sequence>
<gene>
    <name evidence="2" type="ORF">G0G76_22900</name>
</gene>
<reference evidence="2" key="2">
    <citation type="submission" date="2018-12" db="EMBL/GenBank/DDBJ databases">
        <authorList>
            <consortium name="NCBI Pathogen Detection Project"/>
        </authorList>
    </citation>
    <scope>NUCLEOTIDE SEQUENCE</scope>
    <source>
        <strain evidence="2">CFSAN057139</strain>
    </source>
</reference>
<reference evidence="2" key="1">
    <citation type="journal article" date="2018" name="Genome Biol.">
        <title>SKESA: strategic k-mer extension for scrupulous assemblies.</title>
        <authorList>
            <person name="Souvorov A."/>
            <person name="Agarwala R."/>
            <person name="Lipman D.J."/>
        </authorList>
    </citation>
    <scope>NUCLEOTIDE SEQUENCE</scope>
    <source>
        <strain evidence="2">CFSAN057139</strain>
    </source>
</reference>